<dbReference type="EMBL" id="CP074130">
    <property type="protein sequence ID" value="QUS59141.1"/>
    <property type="molecule type" value="Genomic_DNA"/>
</dbReference>
<sequence length="149" mass="17200">MQRAGFKVADQRDCFMSDEKTYSTKEIGAEFSQFLLKLMRAVNRQEPDAHLYENSKRLASLFEMMCCADDKVTFTKVTERTVKNLIPNEDLSDRDIEKLNVATDAVGFWLECLSSDPAAKGRRSQKWMSFKQSYEQYQADLKWNKGTSA</sequence>
<evidence type="ECO:0000313" key="1">
    <source>
        <dbReference type="EMBL" id="QUS59141.1"/>
    </source>
</evidence>
<protein>
    <submittedName>
        <fullName evidence="1">Uncharacterized protein</fullName>
    </submittedName>
</protein>
<accession>A0ABX8B105</accession>
<gene>
    <name evidence="1" type="ORF">KGB56_26470</name>
</gene>
<proteinExistence type="predicted"/>
<organism evidence="1 2">
    <name type="scientific">Pseudovibrio brasiliensis</name>
    <dbReference type="NCBI Taxonomy" id="1898042"/>
    <lineage>
        <taxon>Bacteria</taxon>
        <taxon>Pseudomonadati</taxon>
        <taxon>Pseudomonadota</taxon>
        <taxon>Alphaproteobacteria</taxon>
        <taxon>Hyphomicrobiales</taxon>
        <taxon>Stappiaceae</taxon>
        <taxon>Pseudovibrio</taxon>
    </lineage>
</organism>
<dbReference type="Proteomes" id="UP000680706">
    <property type="component" value="Plasmid pAb134-04"/>
</dbReference>
<reference evidence="1 2" key="1">
    <citation type="journal article" date="2021" name="Angew. Chem. Int. Ed. Engl.">
        <title>A novel family of nonribosomal peptides modulate collective behavior in Pseudovibrio bacteria isolated from marine sponges.</title>
        <authorList>
            <person name="Ioca L.P."/>
            <person name="Dai Y."/>
            <person name="Kunakom S."/>
            <person name="Diaz-Espinosa J."/>
            <person name="Krunic A."/>
            <person name="Crnkovic C.M."/>
            <person name="Orjala J."/>
            <person name="Sanchez L.M."/>
            <person name="Ferreira A.G."/>
            <person name="Berlinck R.G.S."/>
            <person name="Eustaquio A.S."/>
        </authorList>
    </citation>
    <scope>NUCLEOTIDE SEQUENCE [LARGE SCALE GENOMIC DNA]</scope>
    <source>
        <strain evidence="1 2">Ab134</strain>
        <plasmid evidence="1 2">pAb134-04</plasmid>
    </source>
</reference>
<name>A0ABX8B105_9HYPH</name>
<dbReference type="RefSeq" id="WP_143508302.1">
    <property type="nucleotide sequence ID" value="NZ_CP074130.1"/>
</dbReference>
<evidence type="ECO:0000313" key="2">
    <source>
        <dbReference type="Proteomes" id="UP000680706"/>
    </source>
</evidence>
<keyword evidence="2" id="KW-1185">Reference proteome</keyword>
<geneLocation type="plasmid" evidence="1 2">
    <name>pAb134-04</name>
</geneLocation>
<keyword evidence="1" id="KW-0614">Plasmid</keyword>